<dbReference type="EMBL" id="ACPB03005181">
    <property type="status" value="NOT_ANNOTATED_CDS"/>
    <property type="molecule type" value="Genomic_DNA"/>
</dbReference>
<protein>
    <submittedName>
        <fullName evidence="1">Uncharacterized protein</fullName>
    </submittedName>
</protein>
<sequence length="92" mass="10491">MASQLRKIFRSNTLVLYFVFGSVYSKNVIFPFFEQCLSGLVSDMRTLRPTTKLGVVDGGLKDYPSITQCHRHRMLIGSSQQNGSKKQLEFNK</sequence>
<dbReference type="VEuPathDB" id="VectorBase:RPRC010166"/>
<organism evidence="1 2">
    <name type="scientific">Rhodnius prolixus</name>
    <name type="common">Triatomid bug</name>
    <dbReference type="NCBI Taxonomy" id="13249"/>
    <lineage>
        <taxon>Eukaryota</taxon>
        <taxon>Metazoa</taxon>
        <taxon>Ecdysozoa</taxon>
        <taxon>Arthropoda</taxon>
        <taxon>Hexapoda</taxon>
        <taxon>Insecta</taxon>
        <taxon>Pterygota</taxon>
        <taxon>Neoptera</taxon>
        <taxon>Paraneoptera</taxon>
        <taxon>Hemiptera</taxon>
        <taxon>Heteroptera</taxon>
        <taxon>Panheteroptera</taxon>
        <taxon>Cimicomorpha</taxon>
        <taxon>Reduviidae</taxon>
        <taxon>Triatominae</taxon>
        <taxon>Rhodnius</taxon>
    </lineage>
</organism>
<dbReference type="HOGENOM" id="CLU_2416009_0_0_1"/>
<name>T1I1J6_RHOPR</name>
<dbReference type="AlphaFoldDB" id="T1I1J6"/>
<proteinExistence type="predicted"/>
<evidence type="ECO:0000313" key="2">
    <source>
        <dbReference type="Proteomes" id="UP000015103"/>
    </source>
</evidence>
<keyword evidence="2" id="KW-1185">Reference proteome</keyword>
<dbReference type="InParanoid" id="T1I1J6"/>
<reference evidence="1" key="1">
    <citation type="submission" date="2015-05" db="UniProtKB">
        <authorList>
            <consortium name="EnsemblMetazoa"/>
        </authorList>
    </citation>
    <scope>IDENTIFICATION</scope>
</reference>
<evidence type="ECO:0000313" key="1">
    <source>
        <dbReference type="EnsemblMetazoa" id="RPRC010166-PA"/>
    </source>
</evidence>
<dbReference type="Proteomes" id="UP000015103">
    <property type="component" value="Unassembled WGS sequence"/>
</dbReference>
<dbReference type="EMBL" id="ACPB03005182">
    <property type="status" value="NOT_ANNOTATED_CDS"/>
    <property type="molecule type" value="Genomic_DNA"/>
</dbReference>
<dbReference type="EnsemblMetazoa" id="RPRC010166-RA">
    <property type="protein sequence ID" value="RPRC010166-PA"/>
    <property type="gene ID" value="RPRC010166"/>
</dbReference>
<accession>T1I1J6</accession>